<comment type="similarity">
    <text evidence="1">Belongs to the methyltransferase superfamily.</text>
</comment>
<dbReference type="PANTHER" id="PTHR44942:SF4">
    <property type="entry name" value="METHYLTRANSFERASE TYPE 11 DOMAIN-CONTAINING PROTEIN"/>
    <property type="match status" value="1"/>
</dbReference>
<dbReference type="Gene3D" id="3.40.50.150">
    <property type="entry name" value="Vaccinia Virus protein VP39"/>
    <property type="match status" value="1"/>
</dbReference>
<gene>
    <name evidence="6" type="ORF">SAMN05421733_107109</name>
</gene>
<evidence type="ECO:0000313" key="6">
    <source>
        <dbReference type="EMBL" id="SDB99103.1"/>
    </source>
</evidence>
<dbReference type="GO" id="GO:0032259">
    <property type="term" value="P:methylation"/>
    <property type="evidence" value="ECO:0007669"/>
    <property type="project" value="UniProtKB-KW"/>
</dbReference>
<keyword evidence="7" id="KW-1185">Reference proteome</keyword>
<dbReference type="SUPFAM" id="SSF53335">
    <property type="entry name" value="S-adenosyl-L-methionine-dependent methyltransferases"/>
    <property type="match status" value="1"/>
</dbReference>
<evidence type="ECO:0000256" key="1">
    <source>
        <dbReference type="ARBA" id="ARBA00008361"/>
    </source>
</evidence>
<protein>
    <submittedName>
        <fullName evidence="6">Methyltransferase domain-containing protein</fullName>
    </submittedName>
</protein>
<dbReference type="EMBL" id="FMYL01000007">
    <property type="protein sequence ID" value="SDB99103.1"/>
    <property type="molecule type" value="Genomic_DNA"/>
</dbReference>
<dbReference type="RefSeq" id="WP_092748592.1">
    <property type="nucleotide sequence ID" value="NZ_FMYL01000007.1"/>
</dbReference>
<keyword evidence="3 6" id="KW-0808">Transferase</keyword>
<feature type="domain" description="Methyltransferase type 11" evidence="5">
    <location>
        <begin position="51"/>
        <end position="141"/>
    </location>
</feature>
<dbReference type="InterPro" id="IPR051052">
    <property type="entry name" value="Diverse_substrate_MTase"/>
</dbReference>
<keyword evidence="2 6" id="KW-0489">Methyltransferase</keyword>
<organism evidence="6 7">
    <name type="scientific">Acinetobacter boissieri</name>
    <dbReference type="NCBI Taxonomy" id="1219383"/>
    <lineage>
        <taxon>Bacteria</taxon>
        <taxon>Pseudomonadati</taxon>
        <taxon>Pseudomonadota</taxon>
        <taxon>Gammaproteobacteria</taxon>
        <taxon>Moraxellales</taxon>
        <taxon>Moraxellaceae</taxon>
        <taxon>Acinetobacter</taxon>
    </lineage>
</organism>
<dbReference type="GO" id="GO:0008757">
    <property type="term" value="F:S-adenosylmethionine-dependent methyltransferase activity"/>
    <property type="evidence" value="ECO:0007669"/>
    <property type="project" value="InterPro"/>
</dbReference>
<dbReference type="InterPro" id="IPR013216">
    <property type="entry name" value="Methyltransf_11"/>
</dbReference>
<evidence type="ECO:0000256" key="2">
    <source>
        <dbReference type="ARBA" id="ARBA00022603"/>
    </source>
</evidence>
<dbReference type="Proteomes" id="UP000242501">
    <property type="component" value="Unassembled WGS sequence"/>
</dbReference>
<dbReference type="AlphaFoldDB" id="A0A1G6HY78"/>
<evidence type="ECO:0000313" key="7">
    <source>
        <dbReference type="Proteomes" id="UP000242501"/>
    </source>
</evidence>
<dbReference type="InterPro" id="IPR029063">
    <property type="entry name" value="SAM-dependent_MTases_sf"/>
</dbReference>
<evidence type="ECO:0000256" key="4">
    <source>
        <dbReference type="SAM" id="MobiDB-lite"/>
    </source>
</evidence>
<proteinExistence type="inferred from homology"/>
<name>A0A1G6HY78_9GAMM</name>
<evidence type="ECO:0000259" key="5">
    <source>
        <dbReference type="Pfam" id="PF08241"/>
    </source>
</evidence>
<dbReference type="CDD" id="cd02440">
    <property type="entry name" value="AdoMet_MTases"/>
    <property type="match status" value="1"/>
</dbReference>
<feature type="compositionally biased region" description="Polar residues" evidence="4">
    <location>
        <begin position="1"/>
        <end position="24"/>
    </location>
</feature>
<feature type="region of interest" description="Disordered" evidence="4">
    <location>
        <begin position="1"/>
        <end position="26"/>
    </location>
</feature>
<dbReference type="OrthoDB" id="9797252at2"/>
<reference evidence="7" key="1">
    <citation type="submission" date="2016-09" db="EMBL/GenBank/DDBJ databases">
        <authorList>
            <person name="Varghese N."/>
            <person name="Submissions S."/>
        </authorList>
    </citation>
    <scope>NUCLEOTIDE SEQUENCE [LARGE SCALE GENOMIC DNA]</scope>
    <source>
        <strain evidence="7">ANC 4422</strain>
    </source>
</reference>
<dbReference type="PANTHER" id="PTHR44942">
    <property type="entry name" value="METHYLTRANSF_11 DOMAIN-CONTAINING PROTEIN"/>
    <property type="match status" value="1"/>
</dbReference>
<evidence type="ECO:0000256" key="3">
    <source>
        <dbReference type="ARBA" id="ARBA00022679"/>
    </source>
</evidence>
<dbReference type="Pfam" id="PF08241">
    <property type="entry name" value="Methyltransf_11"/>
    <property type="match status" value="1"/>
</dbReference>
<accession>A0A1G6HY78</accession>
<sequence>MLKNSIHPTAQQGFANTQHAQNYQHARPDYPEEMSQWLQQHLELSEHSTALDLAAGTGKFTARLIPLTPKIIAAEPVDAMRAIFKEKYPHINVINALSHQIQLPDQHFDAIFCAQAFHWFANIETLYEMKRLLKPKGDFILIWNDRDNNQAWVKALSEHLKPFEKDAPRFYTQQWQQVFAQQGIFEEVTTQQFHYAHVGTVDQVVTQRLLSSSFVKTWSSTAQAQLKQDLEDIVQDMLGKSGQDEIAFPYITHVYHFRALD</sequence>